<evidence type="ECO:0000256" key="2">
    <source>
        <dbReference type="ARBA" id="ARBA00023315"/>
    </source>
</evidence>
<dbReference type="OrthoDB" id="9775595at2"/>
<dbReference type="PANTHER" id="PTHR43420">
    <property type="entry name" value="ACETYLTRANSFERASE"/>
    <property type="match status" value="1"/>
</dbReference>
<organism evidence="4 5">
    <name type="scientific">Arthrobacter livingstonensis</name>
    <dbReference type="NCBI Taxonomy" id="670078"/>
    <lineage>
        <taxon>Bacteria</taxon>
        <taxon>Bacillati</taxon>
        <taxon>Actinomycetota</taxon>
        <taxon>Actinomycetes</taxon>
        <taxon>Micrococcales</taxon>
        <taxon>Micrococcaceae</taxon>
        <taxon>Arthrobacter</taxon>
    </lineage>
</organism>
<dbReference type="RefSeq" id="WP_110500876.1">
    <property type="nucleotide sequence ID" value="NZ_QJVD01000009.1"/>
</dbReference>
<dbReference type="EMBL" id="QJVD01000009">
    <property type="protein sequence ID" value="PYI67437.1"/>
    <property type="molecule type" value="Genomic_DNA"/>
</dbReference>
<dbReference type="InterPro" id="IPR000182">
    <property type="entry name" value="GNAT_dom"/>
</dbReference>
<dbReference type="PANTHER" id="PTHR43420:SF12">
    <property type="entry name" value="N-ACETYLTRANSFERASE DOMAIN-CONTAINING PROTEIN"/>
    <property type="match status" value="1"/>
</dbReference>
<dbReference type="Pfam" id="PF24553">
    <property type="entry name" value="Rv0428c_C"/>
    <property type="match status" value="1"/>
</dbReference>
<dbReference type="InterPro" id="IPR050680">
    <property type="entry name" value="YpeA/RimI_acetyltransf"/>
</dbReference>
<sequence>MTQIAQLPEALDQLENLMDRAWLASEREILDGWILRSAGSVTQRANSVWPAAAPADLDAALRSAAAWYAAKRQPVIFQLTARPENHELGRLLDRHGYSRRSETLIMTARGAAAGWRGADASGPTAGVDVILEDAPSPEWLDLWWRVDGRGGAAERHIAWSIVTGTPSIYATALDGHGAVIGTGRLTVLDGCGGIYCMAVHPEFRRQGVATAILDVLRDAGREAGAANFWLVATEANAGGRALYKRAGFAESARYHYRQAPLYRAPNVC</sequence>
<dbReference type="PROSITE" id="PS51186">
    <property type="entry name" value="GNAT"/>
    <property type="match status" value="1"/>
</dbReference>
<keyword evidence="5" id="KW-1185">Reference proteome</keyword>
<accession>A0A2V5LVB2</accession>
<gene>
    <name evidence="4" type="ORF">CVV68_10060</name>
</gene>
<dbReference type="Gene3D" id="3.40.630.30">
    <property type="match status" value="1"/>
</dbReference>
<dbReference type="InterPro" id="IPR016181">
    <property type="entry name" value="Acyl_CoA_acyltransferase"/>
</dbReference>
<dbReference type="AlphaFoldDB" id="A0A2V5LVB2"/>
<evidence type="ECO:0000256" key="1">
    <source>
        <dbReference type="ARBA" id="ARBA00022679"/>
    </source>
</evidence>
<dbReference type="InterPro" id="IPR056935">
    <property type="entry name" value="Rv0428c-like_C"/>
</dbReference>
<protein>
    <submittedName>
        <fullName evidence="4">GNAT family N-acetyltransferase</fullName>
    </submittedName>
</protein>
<keyword evidence="2" id="KW-0012">Acyltransferase</keyword>
<proteinExistence type="predicted"/>
<evidence type="ECO:0000313" key="4">
    <source>
        <dbReference type="EMBL" id="PYI67437.1"/>
    </source>
</evidence>
<dbReference type="SUPFAM" id="SSF55729">
    <property type="entry name" value="Acyl-CoA N-acyltransferases (Nat)"/>
    <property type="match status" value="1"/>
</dbReference>
<dbReference type="GO" id="GO:0016747">
    <property type="term" value="F:acyltransferase activity, transferring groups other than amino-acyl groups"/>
    <property type="evidence" value="ECO:0007669"/>
    <property type="project" value="InterPro"/>
</dbReference>
<dbReference type="Proteomes" id="UP000247832">
    <property type="component" value="Unassembled WGS sequence"/>
</dbReference>
<comment type="caution">
    <text evidence="4">The sequence shown here is derived from an EMBL/GenBank/DDBJ whole genome shotgun (WGS) entry which is preliminary data.</text>
</comment>
<name>A0A2V5LVB2_9MICC</name>
<keyword evidence="1 4" id="KW-0808">Transferase</keyword>
<evidence type="ECO:0000259" key="3">
    <source>
        <dbReference type="PROSITE" id="PS51186"/>
    </source>
</evidence>
<dbReference type="CDD" id="cd04301">
    <property type="entry name" value="NAT_SF"/>
    <property type="match status" value="1"/>
</dbReference>
<reference evidence="4 5" key="1">
    <citation type="submission" date="2018-05" db="EMBL/GenBank/DDBJ databases">
        <title>Genetic diversity of glacier-inhabiting Cryobacterium bacteria in China and description of Cryobacterium mengkeensis sp. nov. and Arthrobacter glacialis sp. nov.</title>
        <authorList>
            <person name="Liu Q."/>
            <person name="Xin Y.-H."/>
        </authorList>
    </citation>
    <scope>NUCLEOTIDE SEQUENCE [LARGE SCALE GENOMIC DNA]</scope>
    <source>
        <strain evidence="4 5">LI2</strain>
    </source>
</reference>
<evidence type="ECO:0000313" key="5">
    <source>
        <dbReference type="Proteomes" id="UP000247832"/>
    </source>
</evidence>
<feature type="domain" description="N-acetyltransferase" evidence="3">
    <location>
        <begin position="129"/>
        <end position="268"/>
    </location>
</feature>